<dbReference type="InterPro" id="IPR016039">
    <property type="entry name" value="Thiolase-like"/>
</dbReference>
<dbReference type="AlphaFoldDB" id="A0A4U1JMJ9"/>
<name>A0A4U1JMJ9_9BACT</name>
<keyword evidence="7" id="KW-1185">Reference proteome</keyword>
<evidence type="ECO:0000256" key="1">
    <source>
        <dbReference type="ARBA" id="ARBA00008467"/>
    </source>
</evidence>
<dbReference type="InterPro" id="IPR014031">
    <property type="entry name" value="Ketoacyl_synth_C"/>
</dbReference>
<dbReference type="InterPro" id="IPR014030">
    <property type="entry name" value="Ketoacyl_synth_N"/>
</dbReference>
<evidence type="ECO:0000256" key="4">
    <source>
        <dbReference type="SAM" id="MobiDB-lite"/>
    </source>
</evidence>
<dbReference type="SMART" id="SM00825">
    <property type="entry name" value="PKS_KS"/>
    <property type="match status" value="1"/>
</dbReference>
<organism evidence="6 7">
    <name type="scientific">Polyangium fumosum</name>
    <dbReference type="NCBI Taxonomy" id="889272"/>
    <lineage>
        <taxon>Bacteria</taxon>
        <taxon>Pseudomonadati</taxon>
        <taxon>Myxococcota</taxon>
        <taxon>Polyangia</taxon>
        <taxon>Polyangiales</taxon>
        <taxon>Polyangiaceae</taxon>
        <taxon>Polyangium</taxon>
    </lineage>
</organism>
<gene>
    <name evidence="6" type="ORF">E8A74_01415</name>
</gene>
<dbReference type="PROSITE" id="PS52004">
    <property type="entry name" value="KS3_2"/>
    <property type="match status" value="1"/>
</dbReference>
<evidence type="ECO:0000313" key="6">
    <source>
        <dbReference type="EMBL" id="TKD13238.1"/>
    </source>
</evidence>
<sequence length="686" mass="69783">MLQRPTAEPPESGSPIAITGMGAVSALGESTSALWSAIEEGRDGIRPIERFSTEGFSVSLGGMVPGAGTGDRCVEFATAAAREALAHAALQIGPGGVAGRRVALILGTSLGMHVDGLHRVAAEVARALGIEGPTLTLSTACSSSTNAIGLGRDLLEAGLCDIALAGGTDELTPEIFAGFHALGLLCLSKCAPFSEPVGTTLGEGAGFLVLERGDTARARGAQVLATVLGYGLSADAYHPTTPDPTGAGVARALRGALLDAGMEADRIDYFNAHGTGTMTNDAAEFRALEQVFGERVARLPVSSTKSFLGHAQGAAGVLELIATLCGMEQGKIPPTLHYDKARPRSPPDPVAGDRPRVARVERALCNNSAFGGANAAVIVGKAPHVSAGKTPAEWLVLGASAVGPHGMDLDALGEALAAKVPLRRRAPAFRIESLIPTADGRGMDPASRYLSAAAALALADAGITLRGVKRDRAGLFVGTTRASTESEREFRDSIRERGLARLSATAFTRMVLNASAGTCTKLCALKGPTTTLTTGDGSGLVALIYAALHLSTRSDVDLILAAGVDERVSLESEAHEGEGAACLVLGKGPAPDTSKAVRLSGFGLAGPGDVEEATRLAIRMAGLDASDVVVAPNVTPVLGPAPAAEAMFACAFAVASILRGTWEHVLVPDVGGTAAAAVVFSRKGAA</sequence>
<dbReference type="Proteomes" id="UP000309215">
    <property type="component" value="Unassembled WGS sequence"/>
</dbReference>
<dbReference type="PROSITE" id="PS00606">
    <property type="entry name" value="KS3_1"/>
    <property type="match status" value="1"/>
</dbReference>
<dbReference type="RefSeq" id="WP_136927054.1">
    <property type="nucleotide sequence ID" value="NZ_SSMQ01000001.1"/>
</dbReference>
<protein>
    <recommendedName>
        <fullName evidence="5">Ketosynthase family 3 (KS3) domain-containing protein</fullName>
    </recommendedName>
</protein>
<comment type="caution">
    <text evidence="6">The sequence shown here is derived from an EMBL/GenBank/DDBJ whole genome shotgun (WGS) entry which is preliminary data.</text>
</comment>
<evidence type="ECO:0000256" key="3">
    <source>
        <dbReference type="RuleBase" id="RU003694"/>
    </source>
</evidence>
<dbReference type="SUPFAM" id="SSF53901">
    <property type="entry name" value="Thiolase-like"/>
    <property type="match status" value="2"/>
</dbReference>
<dbReference type="GO" id="GO:0006633">
    <property type="term" value="P:fatty acid biosynthetic process"/>
    <property type="evidence" value="ECO:0007669"/>
    <property type="project" value="InterPro"/>
</dbReference>
<keyword evidence="2 3" id="KW-0808">Transferase</keyword>
<comment type="similarity">
    <text evidence="1 3">Belongs to the thiolase-like superfamily. Beta-ketoacyl-ACP synthases family.</text>
</comment>
<dbReference type="CDD" id="cd00834">
    <property type="entry name" value="KAS_I_II"/>
    <property type="match status" value="1"/>
</dbReference>
<dbReference type="InterPro" id="IPR018201">
    <property type="entry name" value="Ketoacyl_synth_AS"/>
</dbReference>
<accession>A0A4U1JMJ9</accession>
<dbReference type="GO" id="GO:0004315">
    <property type="term" value="F:3-oxoacyl-[acyl-carrier-protein] synthase activity"/>
    <property type="evidence" value="ECO:0007669"/>
    <property type="project" value="InterPro"/>
</dbReference>
<dbReference type="Pfam" id="PF02801">
    <property type="entry name" value="Ketoacyl-synt_C"/>
    <property type="match status" value="1"/>
</dbReference>
<reference evidence="6 7" key="1">
    <citation type="submission" date="2019-04" db="EMBL/GenBank/DDBJ databases">
        <authorList>
            <person name="Li Y."/>
            <person name="Wang J."/>
        </authorList>
    </citation>
    <scope>NUCLEOTIDE SEQUENCE [LARGE SCALE GENOMIC DNA]</scope>
    <source>
        <strain evidence="6 7">DSM 14668</strain>
    </source>
</reference>
<dbReference type="Pfam" id="PF00109">
    <property type="entry name" value="ketoacyl-synt"/>
    <property type="match status" value="2"/>
</dbReference>
<dbReference type="PANTHER" id="PTHR11712">
    <property type="entry name" value="POLYKETIDE SYNTHASE-RELATED"/>
    <property type="match status" value="1"/>
</dbReference>
<dbReference type="InterPro" id="IPR020841">
    <property type="entry name" value="PKS_Beta-ketoAc_synthase_dom"/>
</dbReference>
<dbReference type="InterPro" id="IPR000794">
    <property type="entry name" value="Beta-ketoacyl_synthase"/>
</dbReference>
<evidence type="ECO:0000313" key="7">
    <source>
        <dbReference type="Proteomes" id="UP000309215"/>
    </source>
</evidence>
<evidence type="ECO:0000256" key="2">
    <source>
        <dbReference type="ARBA" id="ARBA00022679"/>
    </source>
</evidence>
<dbReference type="PANTHER" id="PTHR11712:SF336">
    <property type="entry name" value="3-OXOACYL-[ACYL-CARRIER-PROTEIN] SYNTHASE, MITOCHONDRIAL"/>
    <property type="match status" value="1"/>
</dbReference>
<dbReference type="OrthoDB" id="9808669at2"/>
<feature type="domain" description="Ketosynthase family 3 (KS3)" evidence="5">
    <location>
        <begin position="13"/>
        <end position="381"/>
    </location>
</feature>
<dbReference type="Gene3D" id="3.40.47.10">
    <property type="match status" value="2"/>
</dbReference>
<dbReference type="EMBL" id="SSMQ01000001">
    <property type="protein sequence ID" value="TKD13238.1"/>
    <property type="molecule type" value="Genomic_DNA"/>
</dbReference>
<evidence type="ECO:0000259" key="5">
    <source>
        <dbReference type="PROSITE" id="PS52004"/>
    </source>
</evidence>
<feature type="region of interest" description="Disordered" evidence="4">
    <location>
        <begin position="335"/>
        <end position="354"/>
    </location>
</feature>
<proteinExistence type="inferred from homology"/>